<accession>A0A1G9Y997</accession>
<dbReference type="EMBL" id="FNGY01000006">
    <property type="protein sequence ID" value="SDN05694.1"/>
    <property type="molecule type" value="Genomic_DNA"/>
</dbReference>
<keyword evidence="2" id="KW-0808">Transferase</keyword>
<dbReference type="Proteomes" id="UP000183200">
    <property type="component" value="Unassembled WGS sequence"/>
</dbReference>
<name>A0A1G9Y997_9SPHI</name>
<organism evidence="2 3">
    <name type="scientific">Pedobacter steynii</name>
    <dbReference type="NCBI Taxonomy" id="430522"/>
    <lineage>
        <taxon>Bacteria</taxon>
        <taxon>Pseudomonadati</taxon>
        <taxon>Bacteroidota</taxon>
        <taxon>Sphingobacteriia</taxon>
        <taxon>Sphingobacteriales</taxon>
        <taxon>Sphingobacteriaceae</taxon>
        <taxon>Pedobacter</taxon>
    </lineage>
</organism>
<dbReference type="InterPro" id="IPR000595">
    <property type="entry name" value="cNMP-bd_dom"/>
</dbReference>
<reference evidence="3" key="1">
    <citation type="submission" date="2016-10" db="EMBL/GenBank/DDBJ databases">
        <authorList>
            <person name="Varghese N."/>
            <person name="Submissions S."/>
        </authorList>
    </citation>
    <scope>NUCLEOTIDE SEQUENCE [LARGE SCALE GENOMIC DNA]</scope>
    <source>
        <strain evidence="3">DSM 19110</strain>
    </source>
</reference>
<dbReference type="Pfam" id="PF00027">
    <property type="entry name" value="cNMP_binding"/>
    <property type="match status" value="1"/>
</dbReference>
<dbReference type="SUPFAM" id="SSF51206">
    <property type="entry name" value="cAMP-binding domain-like"/>
    <property type="match status" value="1"/>
</dbReference>
<dbReference type="CDD" id="cd00038">
    <property type="entry name" value="CAP_ED"/>
    <property type="match status" value="1"/>
</dbReference>
<dbReference type="AlphaFoldDB" id="A0A1G9Y997"/>
<feature type="domain" description="Cyclic nucleotide-binding" evidence="1">
    <location>
        <begin position="32"/>
        <end position="117"/>
    </location>
</feature>
<proteinExistence type="predicted"/>
<sequence length="200" mass="22798">MINNDLKEQILSAATFSAEELEMISRCFVANRYDQKEHILSEGNKSSCIHFIVSGLVRVYHFKDAKEVTTYLACDGGFAASYSSFITQGLSSEYIQCLENTHTLSISYEKMQWLYQQLAQWQVVGRILAEQNYLCMADRILNLHSSPAKEKYLKFLQTSPAKIVQQTPLIYVASFLGIAPESLSRIRRETAKISLAEKMY</sequence>
<keyword evidence="3" id="KW-1185">Reference proteome</keyword>
<evidence type="ECO:0000259" key="1">
    <source>
        <dbReference type="Pfam" id="PF00027"/>
    </source>
</evidence>
<dbReference type="InterPro" id="IPR014710">
    <property type="entry name" value="RmlC-like_jellyroll"/>
</dbReference>
<keyword evidence="2" id="KW-0418">Kinase</keyword>
<dbReference type="RefSeq" id="WP_216857794.1">
    <property type="nucleotide sequence ID" value="NZ_FNGY01000006.1"/>
</dbReference>
<dbReference type="Gene3D" id="2.60.120.10">
    <property type="entry name" value="Jelly Rolls"/>
    <property type="match status" value="1"/>
</dbReference>
<evidence type="ECO:0000313" key="3">
    <source>
        <dbReference type="Proteomes" id="UP000183200"/>
    </source>
</evidence>
<evidence type="ECO:0000313" key="2">
    <source>
        <dbReference type="EMBL" id="SDN05694.1"/>
    </source>
</evidence>
<dbReference type="GO" id="GO:0016301">
    <property type="term" value="F:kinase activity"/>
    <property type="evidence" value="ECO:0007669"/>
    <property type="project" value="UniProtKB-KW"/>
</dbReference>
<dbReference type="InterPro" id="IPR018490">
    <property type="entry name" value="cNMP-bd_dom_sf"/>
</dbReference>
<protein>
    <submittedName>
        <fullName evidence="2">cAMP-binding domain of CRP or a regulatory subunit of cAMP-dependent protein kinases</fullName>
    </submittedName>
</protein>
<gene>
    <name evidence="2" type="ORF">SAMN05421820_10642</name>
</gene>